<dbReference type="PROSITE" id="PS50060">
    <property type="entry name" value="MAM_2"/>
    <property type="match status" value="1"/>
</dbReference>
<keyword evidence="4" id="KW-1185">Reference proteome</keyword>
<dbReference type="Pfam" id="PF00629">
    <property type="entry name" value="MAM"/>
    <property type="match status" value="1"/>
</dbReference>
<dbReference type="Proteomes" id="UP000499080">
    <property type="component" value="Unassembled WGS sequence"/>
</dbReference>
<dbReference type="Gene3D" id="2.60.120.200">
    <property type="match status" value="1"/>
</dbReference>
<dbReference type="InterPro" id="IPR051560">
    <property type="entry name" value="MAM_domain-containing"/>
</dbReference>
<reference evidence="3 4" key="1">
    <citation type="journal article" date="2019" name="Sci. Rep.">
        <title>Orb-weaving spider Araneus ventricosus genome elucidates the spidroin gene catalogue.</title>
        <authorList>
            <person name="Kono N."/>
            <person name="Nakamura H."/>
            <person name="Ohtoshi R."/>
            <person name="Moran D.A.P."/>
            <person name="Shinohara A."/>
            <person name="Yoshida Y."/>
            <person name="Fujiwara M."/>
            <person name="Mori M."/>
            <person name="Tomita M."/>
            <person name="Arakawa K."/>
        </authorList>
    </citation>
    <scope>NUCLEOTIDE SEQUENCE [LARGE SCALE GENOMIC DNA]</scope>
</reference>
<dbReference type="PANTHER" id="PTHR23282">
    <property type="entry name" value="APICAL ENDOSOMAL GLYCOPROTEIN PRECURSOR"/>
    <property type="match status" value="1"/>
</dbReference>
<evidence type="ECO:0000259" key="2">
    <source>
        <dbReference type="PROSITE" id="PS50060"/>
    </source>
</evidence>
<dbReference type="PANTHER" id="PTHR23282:SF101">
    <property type="entry name" value="MAM DOMAIN-CONTAINING PROTEIN"/>
    <property type="match status" value="1"/>
</dbReference>
<evidence type="ECO:0000313" key="4">
    <source>
        <dbReference type="Proteomes" id="UP000499080"/>
    </source>
</evidence>
<sequence>NYVVFSTKDKNPGSEASLESEFFPPNDKEMCLTFFYSMSGKDLGTLKVVRREENVIESTLWFITGDQGWVWKRGMAVMKPSILYNQ</sequence>
<name>A0A4Y2WNE0_ARAVE</name>
<accession>A0A4Y2WNE0</accession>
<dbReference type="SUPFAM" id="SSF49899">
    <property type="entry name" value="Concanavalin A-like lectins/glucanases"/>
    <property type="match status" value="1"/>
</dbReference>
<comment type="caution">
    <text evidence="3">The sequence shown here is derived from an EMBL/GenBank/DDBJ whole genome shotgun (WGS) entry which is preliminary data.</text>
</comment>
<dbReference type="InterPro" id="IPR000998">
    <property type="entry name" value="MAM_dom"/>
</dbReference>
<evidence type="ECO:0000313" key="3">
    <source>
        <dbReference type="EMBL" id="GBO37457.1"/>
    </source>
</evidence>
<dbReference type="AlphaFoldDB" id="A0A4Y2WNE0"/>
<feature type="non-terminal residue" evidence="3">
    <location>
        <position position="86"/>
    </location>
</feature>
<dbReference type="OrthoDB" id="6107927at2759"/>
<protein>
    <recommendedName>
        <fullName evidence="2">MAM domain-containing protein</fullName>
    </recommendedName>
</protein>
<evidence type="ECO:0000256" key="1">
    <source>
        <dbReference type="SAM" id="MobiDB-lite"/>
    </source>
</evidence>
<gene>
    <name evidence="3" type="ORF">AVEN_190447_1</name>
</gene>
<dbReference type="EMBL" id="BGPR01061884">
    <property type="protein sequence ID" value="GBO37457.1"/>
    <property type="molecule type" value="Genomic_DNA"/>
</dbReference>
<dbReference type="GO" id="GO:0016020">
    <property type="term" value="C:membrane"/>
    <property type="evidence" value="ECO:0007669"/>
    <property type="project" value="InterPro"/>
</dbReference>
<feature type="non-terminal residue" evidence="3">
    <location>
        <position position="1"/>
    </location>
</feature>
<proteinExistence type="predicted"/>
<organism evidence="3 4">
    <name type="scientific">Araneus ventricosus</name>
    <name type="common">Orbweaver spider</name>
    <name type="synonym">Epeira ventricosa</name>
    <dbReference type="NCBI Taxonomy" id="182803"/>
    <lineage>
        <taxon>Eukaryota</taxon>
        <taxon>Metazoa</taxon>
        <taxon>Ecdysozoa</taxon>
        <taxon>Arthropoda</taxon>
        <taxon>Chelicerata</taxon>
        <taxon>Arachnida</taxon>
        <taxon>Araneae</taxon>
        <taxon>Araneomorphae</taxon>
        <taxon>Entelegynae</taxon>
        <taxon>Araneoidea</taxon>
        <taxon>Araneidae</taxon>
        <taxon>Araneus</taxon>
    </lineage>
</organism>
<dbReference type="InterPro" id="IPR013320">
    <property type="entry name" value="ConA-like_dom_sf"/>
</dbReference>
<feature type="domain" description="MAM" evidence="2">
    <location>
        <begin position="1"/>
        <end position="86"/>
    </location>
</feature>
<feature type="region of interest" description="Disordered" evidence="1">
    <location>
        <begin position="1"/>
        <end position="20"/>
    </location>
</feature>